<gene>
    <name evidence="1" type="ORF">GCM10018781_25540</name>
</gene>
<comment type="caution">
    <text evidence="1">The sequence shown here is derived from an EMBL/GenBank/DDBJ whole genome shotgun (WGS) entry which is preliminary data.</text>
</comment>
<name>A0A919KPN9_9ACTN</name>
<evidence type="ECO:0000313" key="1">
    <source>
        <dbReference type="EMBL" id="GHH68476.1"/>
    </source>
</evidence>
<organism evidence="1 2">
    <name type="scientific">Kitasatospora indigofera</name>
    <dbReference type="NCBI Taxonomy" id="67307"/>
    <lineage>
        <taxon>Bacteria</taxon>
        <taxon>Bacillati</taxon>
        <taxon>Actinomycetota</taxon>
        <taxon>Actinomycetes</taxon>
        <taxon>Kitasatosporales</taxon>
        <taxon>Streptomycetaceae</taxon>
        <taxon>Kitasatospora</taxon>
    </lineage>
</organism>
<protein>
    <submittedName>
        <fullName evidence="1">Uncharacterized protein</fullName>
    </submittedName>
</protein>
<accession>A0A919KPN9</accession>
<reference evidence="1" key="1">
    <citation type="journal article" date="2014" name="Int. J. Syst. Evol. Microbiol.">
        <title>Complete genome sequence of Corynebacterium casei LMG S-19264T (=DSM 44701T), isolated from a smear-ripened cheese.</title>
        <authorList>
            <consortium name="US DOE Joint Genome Institute (JGI-PGF)"/>
            <person name="Walter F."/>
            <person name="Albersmeier A."/>
            <person name="Kalinowski J."/>
            <person name="Ruckert C."/>
        </authorList>
    </citation>
    <scope>NUCLEOTIDE SEQUENCE</scope>
    <source>
        <strain evidence="1">JCM 4646</strain>
    </source>
</reference>
<keyword evidence="2" id="KW-1185">Reference proteome</keyword>
<dbReference type="EMBL" id="BNBO01000010">
    <property type="protein sequence ID" value="GHH68476.1"/>
    <property type="molecule type" value="Genomic_DNA"/>
</dbReference>
<dbReference type="AlphaFoldDB" id="A0A919KPN9"/>
<reference evidence="1" key="2">
    <citation type="submission" date="2020-09" db="EMBL/GenBank/DDBJ databases">
        <authorList>
            <person name="Sun Q."/>
            <person name="Ohkuma M."/>
        </authorList>
    </citation>
    <scope>NUCLEOTIDE SEQUENCE</scope>
    <source>
        <strain evidence="1">JCM 4646</strain>
    </source>
</reference>
<evidence type="ECO:0000313" key="2">
    <source>
        <dbReference type="Proteomes" id="UP000617734"/>
    </source>
</evidence>
<proteinExistence type="predicted"/>
<dbReference type="Proteomes" id="UP000617734">
    <property type="component" value="Unassembled WGS sequence"/>
</dbReference>
<sequence>MDPEVAALASTASATIMQLALTDSWNSAKGALARLWSRDGSDRHEVIEADLEETRGELLAASDNSMDEVLEEVRVEWQSRLRRLLASSPEAVAELRGILQEFSPQTIPEASASITMHANSSGSSRIYQLGKGTQRNG</sequence>